<evidence type="ECO:0000256" key="3">
    <source>
        <dbReference type="ARBA" id="ARBA00022692"/>
    </source>
</evidence>
<reference evidence="7" key="1">
    <citation type="submission" date="2015-04" db="EMBL/GenBank/DDBJ databases">
        <authorList>
            <person name="Syromyatnikov M.Y."/>
            <person name="Popov V.N."/>
        </authorList>
    </citation>
    <scope>NUCLEOTIDE SEQUENCE</scope>
    <source>
        <strain evidence="7">MO-1</strain>
    </source>
</reference>
<accession>A0A1S7LJ25</accession>
<feature type="transmembrane region" description="Helical" evidence="6">
    <location>
        <begin position="99"/>
        <end position="121"/>
    </location>
</feature>
<evidence type="ECO:0000313" key="7">
    <source>
        <dbReference type="EMBL" id="CRH06618.1"/>
    </source>
</evidence>
<dbReference type="PANTHER" id="PTHR33529">
    <property type="entry name" value="SLR0882 PROTEIN-RELATED"/>
    <property type="match status" value="1"/>
</dbReference>
<feature type="transmembrane region" description="Helical" evidence="6">
    <location>
        <begin position="337"/>
        <end position="356"/>
    </location>
</feature>
<dbReference type="PANTHER" id="PTHR33529:SF6">
    <property type="entry name" value="YJGP_YJGQ FAMILY PERMEASE"/>
    <property type="match status" value="1"/>
</dbReference>
<protein>
    <submittedName>
        <fullName evidence="7">Putative Permease YjgP/YjgQ family protein</fullName>
    </submittedName>
</protein>
<evidence type="ECO:0000256" key="2">
    <source>
        <dbReference type="ARBA" id="ARBA00022475"/>
    </source>
</evidence>
<feature type="transmembrane region" description="Helical" evidence="6">
    <location>
        <begin position="278"/>
        <end position="296"/>
    </location>
</feature>
<feature type="transmembrane region" description="Helical" evidence="6">
    <location>
        <begin position="308"/>
        <end position="325"/>
    </location>
</feature>
<keyword evidence="3 6" id="KW-0812">Transmembrane</keyword>
<organism evidence="7">
    <name type="scientific">Magnetococcus massalia (strain MO-1)</name>
    <dbReference type="NCBI Taxonomy" id="451514"/>
    <lineage>
        <taxon>Bacteria</taxon>
        <taxon>Pseudomonadati</taxon>
        <taxon>Pseudomonadota</taxon>
        <taxon>Magnetococcia</taxon>
        <taxon>Magnetococcales</taxon>
        <taxon>Magnetococcaceae</taxon>
        <taxon>Magnetococcus</taxon>
    </lineage>
</organism>
<feature type="transmembrane region" description="Helical" evidence="6">
    <location>
        <begin position="12"/>
        <end position="33"/>
    </location>
</feature>
<evidence type="ECO:0000256" key="5">
    <source>
        <dbReference type="ARBA" id="ARBA00023136"/>
    </source>
</evidence>
<dbReference type="GO" id="GO:0043190">
    <property type="term" value="C:ATP-binding cassette (ABC) transporter complex"/>
    <property type="evidence" value="ECO:0007669"/>
    <property type="project" value="InterPro"/>
</dbReference>
<feature type="transmembrane region" description="Helical" evidence="6">
    <location>
        <begin position="53"/>
        <end position="78"/>
    </location>
</feature>
<dbReference type="GO" id="GO:0055085">
    <property type="term" value="P:transmembrane transport"/>
    <property type="evidence" value="ECO:0007669"/>
    <property type="project" value="InterPro"/>
</dbReference>
<sequence length="398" mass="44402">MNRLSRYLLAECTLTTVVALVVLTTLVLLPQVLKLVDLWVNKSVSISVLGQMVLLITPKFLVASLPMALLVGILIGLGRLAQDSELIVMKASGISLLRIFYPLSIPIVTVALISLMLNWYVVPGSHTLFTQIKHALLSENTFNVKAQTFNHTIPGLTIYVNRQSHGGRILEGLLIHDDRDTKQPVTLIAKTGMLHSGSDGQTALMLQHGSRHQRTEDNRYRQLDFATYDLALGIRLDKNAPPKKSKMRAFTASELEQARLSGDPRLSNKADREFHRRYALPVATLILGFIAIPLAMQQNQRSGRSYGFVVAILIIIIHFLLLTFGEAMAKRGAVSPMIGLWTPNLIMALFTTYLSVMSHYDRPIAPFAWLEQAISLLPHRLLRTAEDEAPLDHPRERP</sequence>
<name>A0A1S7LJ25_MAGMO</name>
<comment type="subcellular location">
    <subcellularLocation>
        <location evidence="1">Cell membrane</location>
        <topology evidence="1">Multi-pass membrane protein</topology>
    </subcellularLocation>
</comment>
<evidence type="ECO:0000256" key="4">
    <source>
        <dbReference type="ARBA" id="ARBA00022989"/>
    </source>
</evidence>
<dbReference type="AlphaFoldDB" id="A0A1S7LJ25"/>
<evidence type="ECO:0000256" key="1">
    <source>
        <dbReference type="ARBA" id="ARBA00004651"/>
    </source>
</evidence>
<dbReference type="InterPro" id="IPR030922">
    <property type="entry name" value="LptF"/>
</dbReference>
<proteinExistence type="predicted"/>
<dbReference type="NCBIfam" id="TIGR04407">
    <property type="entry name" value="LptF_YjgP"/>
    <property type="match status" value="1"/>
</dbReference>
<dbReference type="Pfam" id="PF03739">
    <property type="entry name" value="LptF_LptG"/>
    <property type="match status" value="1"/>
</dbReference>
<keyword evidence="2" id="KW-1003">Cell membrane</keyword>
<keyword evidence="4 6" id="KW-1133">Transmembrane helix</keyword>
<keyword evidence="5 6" id="KW-0472">Membrane</keyword>
<dbReference type="InterPro" id="IPR005495">
    <property type="entry name" value="LptG/LptF_permease"/>
</dbReference>
<dbReference type="GO" id="GO:0015920">
    <property type="term" value="P:lipopolysaccharide transport"/>
    <property type="evidence" value="ECO:0007669"/>
    <property type="project" value="TreeGrafter"/>
</dbReference>
<gene>
    <name evidence="7" type="ORF">MAGMO_2461</name>
</gene>
<dbReference type="EMBL" id="LO017727">
    <property type="protein sequence ID" value="CRH06618.1"/>
    <property type="molecule type" value="Genomic_DNA"/>
</dbReference>
<evidence type="ECO:0000256" key="6">
    <source>
        <dbReference type="SAM" id="Phobius"/>
    </source>
</evidence>